<evidence type="ECO:0000313" key="3">
    <source>
        <dbReference type="Proteomes" id="UP000314294"/>
    </source>
</evidence>
<organism evidence="2 3">
    <name type="scientific">Liparis tanakae</name>
    <name type="common">Tanaka's snailfish</name>
    <dbReference type="NCBI Taxonomy" id="230148"/>
    <lineage>
        <taxon>Eukaryota</taxon>
        <taxon>Metazoa</taxon>
        <taxon>Chordata</taxon>
        <taxon>Craniata</taxon>
        <taxon>Vertebrata</taxon>
        <taxon>Euteleostomi</taxon>
        <taxon>Actinopterygii</taxon>
        <taxon>Neopterygii</taxon>
        <taxon>Teleostei</taxon>
        <taxon>Neoteleostei</taxon>
        <taxon>Acanthomorphata</taxon>
        <taxon>Eupercaria</taxon>
        <taxon>Perciformes</taxon>
        <taxon>Cottioidei</taxon>
        <taxon>Cottales</taxon>
        <taxon>Liparidae</taxon>
        <taxon>Liparis</taxon>
    </lineage>
</organism>
<feature type="compositionally biased region" description="Low complexity" evidence="1">
    <location>
        <begin position="129"/>
        <end position="165"/>
    </location>
</feature>
<evidence type="ECO:0000256" key="1">
    <source>
        <dbReference type="SAM" id="MobiDB-lite"/>
    </source>
</evidence>
<feature type="compositionally biased region" description="Pro residues" evidence="1">
    <location>
        <begin position="230"/>
        <end position="243"/>
    </location>
</feature>
<name>A0A4Z2EUI2_9TELE</name>
<feature type="compositionally biased region" description="Basic and acidic residues" evidence="1">
    <location>
        <begin position="166"/>
        <end position="177"/>
    </location>
</feature>
<feature type="compositionally biased region" description="Low complexity" evidence="1">
    <location>
        <begin position="200"/>
        <end position="229"/>
    </location>
</feature>
<dbReference type="EMBL" id="SRLO01003044">
    <property type="protein sequence ID" value="TNN31932.1"/>
    <property type="molecule type" value="Genomic_DNA"/>
</dbReference>
<dbReference type="Proteomes" id="UP000314294">
    <property type="component" value="Unassembled WGS sequence"/>
</dbReference>
<feature type="region of interest" description="Disordered" evidence="1">
    <location>
        <begin position="57"/>
        <end position="86"/>
    </location>
</feature>
<feature type="region of interest" description="Disordered" evidence="1">
    <location>
        <begin position="112"/>
        <end position="267"/>
    </location>
</feature>
<accession>A0A4Z2EUI2</accession>
<dbReference type="AlphaFoldDB" id="A0A4Z2EUI2"/>
<feature type="compositionally biased region" description="Basic and acidic residues" evidence="1">
    <location>
        <begin position="1"/>
        <end position="11"/>
    </location>
</feature>
<feature type="compositionally biased region" description="Low complexity" evidence="1">
    <location>
        <begin position="244"/>
        <end position="267"/>
    </location>
</feature>
<comment type="caution">
    <text evidence="2">The sequence shown here is derived from an EMBL/GenBank/DDBJ whole genome shotgun (WGS) entry which is preliminary data.</text>
</comment>
<evidence type="ECO:0000313" key="2">
    <source>
        <dbReference type="EMBL" id="TNN31932.1"/>
    </source>
</evidence>
<proteinExistence type="predicted"/>
<gene>
    <name evidence="2" type="ORF">EYF80_057910</name>
</gene>
<protein>
    <submittedName>
        <fullName evidence="2">Uncharacterized protein</fullName>
    </submittedName>
</protein>
<keyword evidence="3" id="KW-1185">Reference proteome</keyword>
<sequence length="439" mass="45820">MMSRCREEVVARSRGHRMLSRSSPKVTVSEDMEHTSGGSPGLRPLFRCTTRTFSLSGPGLAEEAELGERMTSPEEEAGSAEEAGPPSGGRGLLLAWLCSATLLAVRLRLKAAGQPSSEPTDMRAGAASRGPPRLLGNRRLAWSSSSSMRSSLSGRDSSASSSCSERSGELSLERTPESDESFLSSVASDRKSFPFSASEPAAGRRAPGGVASFSSGALSDSSDSSSSLRRPPPPSPRPPPPPASGSGAAAAGNKAWRGGGARAAPWSPFSSSSVMGSRASAPEAESALSGAGLPLLLAKDLRPSGSPPSLLWSSGGAVMNWPGVGCTGRSPPPVSTCDIWAAYSWYALRYSSCCRSVSRAISLDEAWEVRLLMLTERNFTHGQQETEEDQQHGGRRPPRVLSSSKLMLKLYIGAGARRPTSLAPPPTLPCSLAASSCST</sequence>
<feature type="region of interest" description="Disordered" evidence="1">
    <location>
        <begin position="1"/>
        <end position="45"/>
    </location>
</feature>
<reference evidence="2 3" key="1">
    <citation type="submission" date="2019-03" db="EMBL/GenBank/DDBJ databases">
        <title>First draft genome of Liparis tanakae, snailfish: a comprehensive survey of snailfish specific genes.</title>
        <authorList>
            <person name="Kim W."/>
            <person name="Song I."/>
            <person name="Jeong J.-H."/>
            <person name="Kim D."/>
            <person name="Kim S."/>
            <person name="Ryu S."/>
            <person name="Song J.Y."/>
            <person name="Lee S.K."/>
        </authorList>
    </citation>
    <scope>NUCLEOTIDE SEQUENCE [LARGE SCALE GENOMIC DNA]</scope>
    <source>
        <tissue evidence="2">Muscle</tissue>
    </source>
</reference>